<dbReference type="AlphaFoldDB" id="A0A7S1E7X8"/>
<protein>
    <submittedName>
        <fullName evidence="2">Uncharacterized protein</fullName>
    </submittedName>
</protein>
<feature type="region of interest" description="Disordered" evidence="1">
    <location>
        <begin position="1"/>
        <end position="25"/>
    </location>
</feature>
<accession>A0A7S1E7X8</accession>
<name>A0A7S1E7X8_9STRA</name>
<reference evidence="2" key="1">
    <citation type="submission" date="2021-01" db="EMBL/GenBank/DDBJ databases">
        <authorList>
            <person name="Corre E."/>
            <person name="Pelletier E."/>
            <person name="Niang G."/>
            <person name="Scheremetjew M."/>
            <person name="Finn R."/>
            <person name="Kale V."/>
            <person name="Holt S."/>
            <person name="Cochrane G."/>
            <person name="Meng A."/>
            <person name="Brown T."/>
            <person name="Cohen L."/>
        </authorList>
    </citation>
    <scope>NUCLEOTIDE SEQUENCE</scope>
</reference>
<evidence type="ECO:0000313" key="2">
    <source>
        <dbReference type="EMBL" id="CAD8965874.1"/>
    </source>
</evidence>
<gene>
    <name evidence="2" type="ORF">TNIT0693_LOCUS2815</name>
</gene>
<sequence>MVFMGQEAPKPPAGAESSWWNNMTGMFTTTDSTTAARSEERESLTNHRPAGVHGARVAEQKPLFSCVVDSVNTTVGTLTGTNLTEDGEGNVHGVDASSLLAVSNVGRENPN</sequence>
<evidence type="ECO:0000256" key="1">
    <source>
        <dbReference type="SAM" id="MobiDB-lite"/>
    </source>
</evidence>
<dbReference type="EMBL" id="HBFY01007573">
    <property type="protein sequence ID" value="CAD8965874.1"/>
    <property type="molecule type" value="Transcribed_RNA"/>
</dbReference>
<organism evidence="2">
    <name type="scientific">Thalassionema nitzschioides</name>
    <dbReference type="NCBI Taxonomy" id="33649"/>
    <lineage>
        <taxon>Eukaryota</taxon>
        <taxon>Sar</taxon>
        <taxon>Stramenopiles</taxon>
        <taxon>Ochrophyta</taxon>
        <taxon>Bacillariophyta</taxon>
        <taxon>Fragilariophyceae</taxon>
        <taxon>Fragilariophycidae</taxon>
        <taxon>Thalassionemales</taxon>
        <taxon>Thalassionemataceae</taxon>
        <taxon>Thalassionema</taxon>
    </lineage>
</organism>
<proteinExistence type="predicted"/>